<evidence type="ECO:0000256" key="1">
    <source>
        <dbReference type="SAM" id="MobiDB-lite"/>
    </source>
</evidence>
<sequence>MPGLVRELIGPIIEPVVRPIMRPITRLLVGFIAVPIFRLFRRKVVRVQDLNAELEKDIDQWFRASILLLFATKNMEMTLFQGWIENEVHFKGEAIEISWITLGLRIMLAIGVIEAMPDQMLFSLIHPGLRRVKPDRSKGLLRGLWKQWKNILLGLTCQHLNRSSPVFAILSTILPDRLGWIFFTLAVTQYLIIGLVTSRDKALDVLNQFDRRIAEQRKDLIEELQIAHDNPDHAPGIDQPHDDVVPAPVSGAGTSAR</sequence>
<keyword evidence="3" id="KW-1185">Reference proteome</keyword>
<proteinExistence type="predicted"/>
<dbReference type="EMBL" id="CP036271">
    <property type="protein sequence ID" value="QDT53196.1"/>
    <property type="molecule type" value="Genomic_DNA"/>
</dbReference>
<accession>A0A517SAT6</accession>
<dbReference type="AlphaFoldDB" id="A0A517SAT6"/>
<dbReference type="InParanoid" id="A0A517SAT6"/>
<reference evidence="2 3" key="1">
    <citation type="submission" date="2019-02" db="EMBL/GenBank/DDBJ databases">
        <title>Deep-cultivation of Planctomycetes and their phenomic and genomic characterization uncovers novel biology.</title>
        <authorList>
            <person name="Wiegand S."/>
            <person name="Jogler M."/>
            <person name="Boedeker C."/>
            <person name="Pinto D."/>
            <person name="Vollmers J."/>
            <person name="Rivas-Marin E."/>
            <person name="Kohn T."/>
            <person name="Peeters S.H."/>
            <person name="Heuer A."/>
            <person name="Rast P."/>
            <person name="Oberbeckmann S."/>
            <person name="Bunk B."/>
            <person name="Jeske O."/>
            <person name="Meyerdierks A."/>
            <person name="Storesund J.E."/>
            <person name="Kallscheuer N."/>
            <person name="Luecker S."/>
            <person name="Lage O.M."/>
            <person name="Pohl T."/>
            <person name="Merkel B.J."/>
            <person name="Hornburger P."/>
            <person name="Mueller R.-W."/>
            <person name="Bruemmer F."/>
            <person name="Labrenz M."/>
            <person name="Spormann A.M."/>
            <person name="Op den Camp H."/>
            <person name="Overmann J."/>
            <person name="Amann R."/>
            <person name="Jetten M.S.M."/>
            <person name="Mascher T."/>
            <person name="Medema M.H."/>
            <person name="Devos D.P."/>
            <person name="Kaster A.-K."/>
            <person name="Ovreas L."/>
            <person name="Rohde M."/>
            <person name="Galperin M.Y."/>
            <person name="Jogler C."/>
        </authorList>
    </citation>
    <scope>NUCLEOTIDE SEQUENCE [LARGE SCALE GENOMIC DNA]</scope>
    <source>
        <strain evidence="2 3">Pan44</strain>
    </source>
</reference>
<dbReference type="OrthoDB" id="212175at2"/>
<protein>
    <submittedName>
        <fullName evidence="2">Uncharacterized protein</fullName>
    </submittedName>
</protein>
<evidence type="ECO:0000313" key="3">
    <source>
        <dbReference type="Proteomes" id="UP000315700"/>
    </source>
</evidence>
<dbReference type="KEGG" id="ccos:Pan44_12120"/>
<dbReference type="RefSeq" id="WP_145028206.1">
    <property type="nucleotide sequence ID" value="NZ_CP036271.1"/>
</dbReference>
<name>A0A517SAT6_9PLAN</name>
<organism evidence="2 3">
    <name type="scientific">Caulifigura coniformis</name>
    <dbReference type="NCBI Taxonomy" id="2527983"/>
    <lineage>
        <taxon>Bacteria</taxon>
        <taxon>Pseudomonadati</taxon>
        <taxon>Planctomycetota</taxon>
        <taxon>Planctomycetia</taxon>
        <taxon>Planctomycetales</taxon>
        <taxon>Planctomycetaceae</taxon>
        <taxon>Caulifigura</taxon>
    </lineage>
</organism>
<gene>
    <name evidence="2" type="ORF">Pan44_12120</name>
</gene>
<evidence type="ECO:0000313" key="2">
    <source>
        <dbReference type="EMBL" id="QDT53196.1"/>
    </source>
</evidence>
<feature type="region of interest" description="Disordered" evidence="1">
    <location>
        <begin position="231"/>
        <end position="257"/>
    </location>
</feature>
<dbReference type="Proteomes" id="UP000315700">
    <property type="component" value="Chromosome"/>
</dbReference>